<comment type="subcellular location">
    <subcellularLocation>
        <location evidence="1">Cell membrane</location>
        <topology evidence="1">Multi-pass membrane protein</topology>
    </subcellularLocation>
</comment>
<sequence length="250" mass="28622">MTLMKIIIEIIIQTILAFFSILFFTRILGKQQIAQLSFHDYVNGITFGSIAATMTTDFNQRTWHYLLGLTLFAILTFLMEWITLKSRKARKVIEGEPLILVHNGKILEDNMKKARFNLKELNSQLRSKDIFNVDQVQYAILETDGSVSVMPKPEYKSVTVQDMGISFSPEAIPTSVIIEGKLILPNLKQHGLSRAWLKEQIQTHGVNDLQEVFTAAYDPIKQKLYIDLYEDDLGKDKVDISETYNTKDQS</sequence>
<evidence type="ECO:0000256" key="6">
    <source>
        <dbReference type="ARBA" id="ARBA00023136"/>
    </source>
</evidence>
<evidence type="ECO:0000256" key="1">
    <source>
        <dbReference type="ARBA" id="ARBA00004651"/>
    </source>
</evidence>
<evidence type="ECO:0000256" key="4">
    <source>
        <dbReference type="ARBA" id="ARBA00022692"/>
    </source>
</evidence>
<dbReference type="EMBL" id="FUWM01000018">
    <property type="protein sequence ID" value="SJZ88988.1"/>
    <property type="molecule type" value="Genomic_DNA"/>
</dbReference>
<dbReference type="GO" id="GO:0005886">
    <property type="term" value="C:plasma membrane"/>
    <property type="evidence" value="ECO:0007669"/>
    <property type="project" value="UniProtKB-SubCell"/>
</dbReference>
<feature type="transmembrane region" description="Helical" evidence="7">
    <location>
        <begin position="6"/>
        <end position="29"/>
    </location>
</feature>
<evidence type="ECO:0000256" key="3">
    <source>
        <dbReference type="ARBA" id="ARBA00022475"/>
    </source>
</evidence>
<proteinExistence type="inferred from homology"/>
<dbReference type="PANTHER" id="PTHR34582:SF7">
    <property type="entry name" value="UPF0702 TRANSMEMBRANE PROTEIN YDFS"/>
    <property type="match status" value="1"/>
</dbReference>
<dbReference type="Pfam" id="PF20730">
    <property type="entry name" value="YetF_N"/>
    <property type="match status" value="1"/>
</dbReference>
<evidence type="ECO:0000259" key="8">
    <source>
        <dbReference type="Pfam" id="PF04239"/>
    </source>
</evidence>
<dbReference type="STRING" id="142842.SAMN02745118_02110"/>
<dbReference type="AlphaFoldDB" id="A0A1T4PDV5"/>
<protein>
    <submittedName>
        <fullName evidence="10">Uncharacterized membrane protein YcaP, DUF421 family</fullName>
    </submittedName>
</protein>
<dbReference type="InterPro" id="IPR007353">
    <property type="entry name" value="DUF421"/>
</dbReference>
<evidence type="ECO:0000259" key="9">
    <source>
        <dbReference type="Pfam" id="PF20730"/>
    </source>
</evidence>
<dbReference type="Gene3D" id="3.30.240.20">
    <property type="entry name" value="bsu07140 like domains"/>
    <property type="match status" value="2"/>
</dbReference>
<feature type="domain" description="YetF C-terminal" evidence="8">
    <location>
        <begin position="85"/>
        <end position="218"/>
    </location>
</feature>
<evidence type="ECO:0000313" key="10">
    <source>
        <dbReference type="EMBL" id="SJZ88988.1"/>
    </source>
</evidence>
<feature type="transmembrane region" description="Helical" evidence="7">
    <location>
        <begin position="64"/>
        <end position="84"/>
    </location>
</feature>
<dbReference type="InterPro" id="IPR023090">
    <property type="entry name" value="UPF0702_alpha/beta_dom_sf"/>
</dbReference>
<dbReference type="PANTHER" id="PTHR34582">
    <property type="entry name" value="UPF0702 TRANSMEMBRANE PROTEIN YCAP"/>
    <property type="match status" value="1"/>
</dbReference>
<keyword evidence="11" id="KW-1185">Reference proteome</keyword>
<organism evidence="10 11">
    <name type="scientific">Selenihalanaerobacter shriftii</name>
    <dbReference type="NCBI Taxonomy" id="142842"/>
    <lineage>
        <taxon>Bacteria</taxon>
        <taxon>Bacillati</taxon>
        <taxon>Bacillota</taxon>
        <taxon>Clostridia</taxon>
        <taxon>Halanaerobiales</taxon>
        <taxon>Halobacteroidaceae</taxon>
        <taxon>Selenihalanaerobacter</taxon>
    </lineage>
</organism>
<keyword evidence="3" id="KW-1003">Cell membrane</keyword>
<accession>A0A1T4PDV5</accession>
<evidence type="ECO:0000256" key="5">
    <source>
        <dbReference type="ARBA" id="ARBA00022989"/>
    </source>
</evidence>
<name>A0A1T4PDV5_9FIRM</name>
<keyword evidence="5 7" id="KW-1133">Transmembrane helix</keyword>
<keyword evidence="6 7" id="KW-0472">Membrane</keyword>
<comment type="similarity">
    <text evidence="2">Belongs to the UPF0702 family.</text>
</comment>
<evidence type="ECO:0000313" key="11">
    <source>
        <dbReference type="Proteomes" id="UP000190625"/>
    </source>
</evidence>
<feature type="domain" description="YetF-like N-terminal transmembrane" evidence="9">
    <location>
        <begin position="8"/>
        <end position="82"/>
    </location>
</feature>
<dbReference type="InterPro" id="IPR048454">
    <property type="entry name" value="YetF_N"/>
</dbReference>
<dbReference type="Pfam" id="PF04239">
    <property type="entry name" value="DUF421"/>
    <property type="match status" value="1"/>
</dbReference>
<dbReference type="Proteomes" id="UP000190625">
    <property type="component" value="Unassembled WGS sequence"/>
</dbReference>
<reference evidence="11" key="1">
    <citation type="submission" date="2017-02" db="EMBL/GenBank/DDBJ databases">
        <authorList>
            <person name="Varghese N."/>
            <person name="Submissions S."/>
        </authorList>
    </citation>
    <scope>NUCLEOTIDE SEQUENCE [LARGE SCALE GENOMIC DNA]</scope>
    <source>
        <strain evidence="11">ATCC BAA-73</strain>
    </source>
</reference>
<gene>
    <name evidence="10" type="ORF">SAMN02745118_02110</name>
</gene>
<evidence type="ECO:0000256" key="7">
    <source>
        <dbReference type="SAM" id="Phobius"/>
    </source>
</evidence>
<keyword evidence="4 7" id="KW-0812">Transmembrane</keyword>
<evidence type="ECO:0000256" key="2">
    <source>
        <dbReference type="ARBA" id="ARBA00006448"/>
    </source>
</evidence>